<evidence type="ECO:0000313" key="3">
    <source>
        <dbReference type="Proteomes" id="UP001153269"/>
    </source>
</evidence>
<dbReference type="AlphaFoldDB" id="A0A9N7THX2"/>
<reference evidence="2" key="1">
    <citation type="submission" date="2020-03" db="EMBL/GenBank/DDBJ databases">
        <authorList>
            <person name="Weist P."/>
        </authorList>
    </citation>
    <scope>NUCLEOTIDE SEQUENCE</scope>
</reference>
<sequence>MLHLVRGTGRGSLPSGGQTLAERLMGNNGVGWELGTYNFRRNNTVKTRVRKETRLAADVKTSHRSTSRGQTRGNSSAPVKPGPSLSSAHPLHLLLLAAIGRGILSKTSGREAGVPATAMALATVWNYCVPLTIITVACLARTGKARCRVLPELQATSAGGCALITAINLATDRGLERQAAGGVEGWCSSGADGGKEERRNVC</sequence>
<dbReference type="Proteomes" id="UP001153269">
    <property type="component" value="Unassembled WGS sequence"/>
</dbReference>
<proteinExistence type="predicted"/>
<dbReference type="EMBL" id="CADEAL010000038">
    <property type="protein sequence ID" value="CAB1413136.1"/>
    <property type="molecule type" value="Genomic_DNA"/>
</dbReference>
<feature type="region of interest" description="Disordered" evidence="1">
    <location>
        <begin position="52"/>
        <end position="85"/>
    </location>
</feature>
<keyword evidence="3" id="KW-1185">Reference proteome</keyword>
<evidence type="ECO:0000313" key="2">
    <source>
        <dbReference type="EMBL" id="CAB1413136.1"/>
    </source>
</evidence>
<protein>
    <submittedName>
        <fullName evidence="2">Uncharacterized protein</fullName>
    </submittedName>
</protein>
<name>A0A9N7THX2_PLEPL</name>
<evidence type="ECO:0000256" key="1">
    <source>
        <dbReference type="SAM" id="MobiDB-lite"/>
    </source>
</evidence>
<gene>
    <name evidence="2" type="ORF">PLEPLA_LOCUS836</name>
</gene>
<comment type="caution">
    <text evidence="2">The sequence shown here is derived from an EMBL/GenBank/DDBJ whole genome shotgun (WGS) entry which is preliminary data.</text>
</comment>
<organism evidence="2 3">
    <name type="scientific">Pleuronectes platessa</name>
    <name type="common">European plaice</name>
    <dbReference type="NCBI Taxonomy" id="8262"/>
    <lineage>
        <taxon>Eukaryota</taxon>
        <taxon>Metazoa</taxon>
        <taxon>Chordata</taxon>
        <taxon>Craniata</taxon>
        <taxon>Vertebrata</taxon>
        <taxon>Euteleostomi</taxon>
        <taxon>Actinopterygii</taxon>
        <taxon>Neopterygii</taxon>
        <taxon>Teleostei</taxon>
        <taxon>Neoteleostei</taxon>
        <taxon>Acanthomorphata</taxon>
        <taxon>Carangaria</taxon>
        <taxon>Pleuronectiformes</taxon>
        <taxon>Pleuronectoidei</taxon>
        <taxon>Pleuronectidae</taxon>
        <taxon>Pleuronectes</taxon>
    </lineage>
</organism>
<feature type="compositionally biased region" description="Polar residues" evidence="1">
    <location>
        <begin position="67"/>
        <end position="77"/>
    </location>
</feature>
<feature type="compositionally biased region" description="Basic and acidic residues" evidence="1">
    <location>
        <begin position="52"/>
        <end position="61"/>
    </location>
</feature>
<accession>A0A9N7THX2</accession>